<dbReference type="Proteomes" id="UP001149090">
    <property type="component" value="Unassembled WGS sequence"/>
</dbReference>
<dbReference type="InterPro" id="IPR001012">
    <property type="entry name" value="UBX_dom"/>
</dbReference>
<evidence type="ECO:0000313" key="3">
    <source>
        <dbReference type="EMBL" id="KAJ5078968.1"/>
    </source>
</evidence>
<dbReference type="InterPro" id="IPR021569">
    <property type="entry name" value="TUG-UBL1"/>
</dbReference>
<dbReference type="PANTHER" id="PTHR46467:SF1">
    <property type="entry name" value="TETHER CONTAINING UBX DOMAIN FOR GLUT4"/>
    <property type="match status" value="1"/>
</dbReference>
<keyword evidence="1" id="KW-0175">Coiled coil</keyword>
<name>A0A9Q0LWZ6_ANAIG</name>
<accession>A0A9Q0LWZ6</accession>
<dbReference type="SUPFAM" id="SSF54236">
    <property type="entry name" value="Ubiquitin-like"/>
    <property type="match status" value="2"/>
</dbReference>
<dbReference type="Gene3D" id="3.10.20.90">
    <property type="entry name" value="Phosphatidylinositol 3-kinase Catalytic Subunit, Chain A, domain 1"/>
    <property type="match status" value="2"/>
</dbReference>
<dbReference type="EMBL" id="JAPDFW010000044">
    <property type="protein sequence ID" value="KAJ5078968.1"/>
    <property type="molecule type" value="Genomic_DNA"/>
</dbReference>
<protein>
    <submittedName>
        <fullName evidence="3">Tether containing ubx domain for glut4</fullName>
    </submittedName>
</protein>
<dbReference type="InterPro" id="IPR059238">
    <property type="entry name" value="UBX1_UBXN9"/>
</dbReference>
<dbReference type="GO" id="GO:0005737">
    <property type="term" value="C:cytoplasm"/>
    <property type="evidence" value="ECO:0007669"/>
    <property type="project" value="TreeGrafter"/>
</dbReference>
<organism evidence="3 4">
    <name type="scientific">Anaeramoeba ignava</name>
    <name type="common">Anaerobic marine amoeba</name>
    <dbReference type="NCBI Taxonomy" id="1746090"/>
    <lineage>
        <taxon>Eukaryota</taxon>
        <taxon>Metamonada</taxon>
        <taxon>Anaeramoebidae</taxon>
        <taxon>Anaeramoeba</taxon>
    </lineage>
</organism>
<reference evidence="3" key="1">
    <citation type="submission" date="2022-10" db="EMBL/GenBank/DDBJ databases">
        <title>Novel sulphate-reducing endosymbionts in the free-living metamonad Anaeramoeba.</title>
        <authorList>
            <person name="Jerlstrom-Hultqvist J."/>
            <person name="Cepicka I."/>
            <person name="Gallot-Lavallee L."/>
            <person name="Salas-Leiva D."/>
            <person name="Curtis B.A."/>
            <person name="Zahonova K."/>
            <person name="Pipaliya S."/>
            <person name="Dacks J."/>
            <person name="Roger A.J."/>
        </authorList>
    </citation>
    <scope>NUCLEOTIDE SEQUENCE</scope>
    <source>
        <strain evidence="3">BMAN</strain>
    </source>
</reference>
<dbReference type="InterPro" id="IPR029071">
    <property type="entry name" value="Ubiquitin-like_domsf"/>
</dbReference>
<evidence type="ECO:0000256" key="1">
    <source>
        <dbReference type="SAM" id="Coils"/>
    </source>
</evidence>
<evidence type="ECO:0000313" key="4">
    <source>
        <dbReference type="Proteomes" id="UP001149090"/>
    </source>
</evidence>
<feature type="domain" description="UBX" evidence="2">
    <location>
        <begin position="361"/>
        <end position="447"/>
    </location>
</feature>
<gene>
    <name evidence="3" type="ORF">M0811_04691</name>
</gene>
<dbReference type="CDD" id="cd17075">
    <property type="entry name" value="UBX1_UBXN9"/>
    <property type="match status" value="1"/>
</dbReference>
<dbReference type="SMART" id="SM00166">
    <property type="entry name" value="UBX"/>
    <property type="match status" value="1"/>
</dbReference>
<keyword evidence="4" id="KW-1185">Reference proteome</keyword>
<dbReference type="PANTHER" id="PTHR46467">
    <property type="entry name" value="TETHER CONTAINING UBX DOMAIN FOR GLUT4"/>
    <property type="match status" value="1"/>
</dbReference>
<feature type="coiled-coil region" evidence="1">
    <location>
        <begin position="224"/>
        <end position="300"/>
    </location>
</feature>
<dbReference type="Pfam" id="PF11470">
    <property type="entry name" value="TUG-UBL1"/>
    <property type="match status" value="1"/>
</dbReference>
<dbReference type="AlphaFoldDB" id="A0A9Q0LWZ6"/>
<evidence type="ECO:0000259" key="2">
    <source>
        <dbReference type="SMART" id="SM00166"/>
    </source>
</evidence>
<dbReference type="OrthoDB" id="440781at2759"/>
<comment type="caution">
    <text evidence="3">The sequence shown here is derived from an EMBL/GenBank/DDBJ whole genome shotgun (WGS) entry which is preliminary data.</text>
</comment>
<proteinExistence type="predicted"/>
<dbReference type="Pfam" id="PF00789">
    <property type="entry name" value="UBX"/>
    <property type="match status" value="1"/>
</dbReference>
<dbReference type="GO" id="GO:0005634">
    <property type="term" value="C:nucleus"/>
    <property type="evidence" value="ECO:0007669"/>
    <property type="project" value="TreeGrafter"/>
</dbReference>
<dbReference type="GO" id="GO:0006886">
    <property type="term" value="P:intracellular protein transport"/>
    <property type="evidence" value="ECO:0007669"/>
    <property type="project" value="TreeGrafter"/>
</dbReference>
<sequence length="470" mass="56059">MSYHLNIKLGFKQIHIKVIPSQTLANVITTICKKEKLKGNYKVIFQGKNIDKSVSIKVTGIPTNAKIELVEEKKRTLTAAQVKIAVQIERERLIGNFEPKQSLFDILEYFDPKIGILNRNYFSDDNLKEFWLEPCIIYMNKKYKEISFLKRTTLTSIGLTTGSALFRILFEKSGLTIEEAQEKLKEKKKLKKIDAKQKWYQQVQKEALEQQKKEALEFEKLKIKYLALKQIEEKEQKKEQEQKQFEEQQQILRMKQFWKEEDKKKEKIYELIRLEEELEKKKKERKKKAKLEKLKNFKHKIQVFPPSLQEKTSEVINDFDLPDNFFNPKAKELTQMVRNSTQKQEQSKMLQTKKLRKKLSKANLPEISEVILRFVFPDQYIIQITFLPYDTLQNIYQFLRENIFQEKKKDIYFYLYVTPPFNKFEGKNQKTLKKLQLLPASTLRVSFGKEIELKTEELIKEELLGKKELF</sequence>
<dbReference type="GO" id="GO:0012506">
    <property type="term" value="C:vesicle membrane"/>
    <property type="evidence" value="ECO:0007669"/>
    <property type="project" value="TreeGrafter"/>
</dbReference>